<evidence type="ECO:0000256" key="2">
    <source>
        <dbReference type="ARBA" id="ARBA00023125"/>
    </source>
</evidence>
<sequence>MTGLGLRRVPSLSRREHVAEILREAITSGRLKPGDRLVELDLAAELGTSRAPIREALRQLEQEGLVASYPYRGSEVLGVSQDEVEQVLVPIRITLERFAFGKALDKLGHADLDALQVLVDDMLVAARSGEAERLADLDIGFHELVITRSEQRHCLQMWKTIQPRVRAYFRRDAPAHSDPAEVARQHQELLDVIRSGDRDAVLDAVKRHIHIHLAPPRGAESGDVA</sequence>
<dbReference type="OrthoDB" id="8664638at2"/>
<dbReference type="PANTHER" id="PTHR43537:SF5">
    <property type="entry name" value="UXU OPERON TRANSCRIPTIONAL REGULATOR"/>
    <property type="match status" value="1"/>
</dbReference>
<dbReference type="InterPro" id="IPR011711">
    <property type="entry name" value="GntR_C"/>
</dbReference>
<organism evidence="5 6">
    <name type="scientific">Jiangella ureilytica</name>
    <dbReference type="NCBI Taxonomy" id="2530374"/>
    <lineage>
        <taxon>Bacteria</taxon>
        <taxon>Bacillati</taxon>
        <taxon>Actinomycetota</taxon>
        <taxon>Actinomycetes</taxon>
        <taxon>Jiangellales</taxon>
        <taxon>Jiangellaceae</taxon>
        <taxon>Jiangella</taxon>
    </lineage>
</organism>
<comment type="caution">
    <text evidence="5">The sequence shown here is derived from an EMBL/GenBank/DDBJ whole genome shotgun (WGS) entry which is preliminary data.</text>
</comment>
<evidence type="ECO:0000313" key="5">
    <source>
        <dbReference type="EMBL" id="TDC48711.1"/>
    </source>
</evidence>
<dbReference type="InterPro" id="IPR036390">
    <property type="entry name" value="WH_DNA-bd_sf"/>
</dbReference>
<dbReference type="Pfam" id="PF07729">
    <property type="entry name" value="FCD"/>
    <property type="match status" value="1"/>
</dbReference>
<dbReference type="CDD" id="cd07377">
    <property type="entry name" value="WHTH_GntR"/>
    <property type="match status" value="1"/>
</dbReference>
<evidence type="ECO:0000259" key="4">
    <source>
        <dbReference type="PROSITE" id="PS50949"/>
    </source>
</evidence>
<dbReference type="AlphaFoldDB" id="A0A4R4RGZ0"/>
<dbReference type="Pfam" id="PF00392">
    <property type="entry name" value="GntR"/>
    <property type="match status" value="1"/>
</dbReference>
<dbReference type="PRINTS" id="PR00035">
    <property type="entry name" value="HTHGNTR"/>
</dbReference>
<dbReference type="GO" id="GO:0003677">
    <property type="term" value="F:DNA binding"/>
    <property type="evidence" value="ECO:0007669"/>
    <property type="project" value="UniProtKB-KW"/>
</dbReference>
<dbReference type="SMART" id="SM00345">
    <property type="entry name" value="HTH_GNTR"/>
    <property type="match status" value="1"/>
</dbReference>
<dbReference type="SUPFAM" id="SSF46785">
    <property type="entry name" value="Winged helix' DNA-binding domain"/>
    <property type="match status" value="1"/>
</dbReference>
<dbReference type="InterPro" id="IPR036388">
    <property type="entry name" value="WH-like_DNA-bd_sf"/>
</dbReference>
<accession>A0A4R4RGZ0</accession>
<feature type="domain" description="HTH gntR-type" evidence="4">
    <location>
        <begin position="12"/>
        <end position="79"/>
    </location>
</feature>
<dbReference type="EMBL" id="SMKL01000051">
    <property type="protein sequence ID" value="TDC48711.1"/>
    <property type="molecule type" value="Genomic_DNA"/>
</dbReference>
<keyword evidence="2" id="KW-0238">DNA-binding</keyword>
<evidence type="ECO:0000313" key="6">
    <source>
        <dbReference type="Proteomes" id="UP000295621"/>
    </source>
</evidence>
<dbReference type="SMART" id="SM00895">
    <property type="entry name" value="FCD"/>
    <property type="match status" value="1"/>
</dbReference>
<protein>
    <submittedName>
        <fullName evidence="5">GntR family transcriptional regulator</fullName>
    </submittedName>
</protein>
<keyword evidence="3" id="KW-0804">Transcription</keyword>
<gene>
    <name evidence="5" type="ORF">E1212_20260</name>
</gene>
<name>A0A4R4RGZ0_9ACTN</name>
<dbReference type="InterPro" id="IPR000524">
    <property type="entry name" value="Tscrpt_reg_HTH_GntR"/>
</dbReference>
<evidence type="ECO:0000256" key="3">
    <source>
        <dbReference type="ARBA" id="ARBA00023163"/>
    </source>
</evidence>
<dbReference type="InterPro" id="IPR008920">
    <property type="entry name" value="TF_FadR/GntR_C"/>
</dbReference>
<keyword evidence="1" id="KW-0805">Transcription regulation</keyword>
<dbReference type="Gene3D" id="1.20.120.530">
    <property type="entry name" value="GntR ligand-binding domain-like"/>
    <property type="match status" value="1"/>
</dbReference>
<dbReference type="GO" id="GO:0003700">
    <property type="term" value="F:DNA-binding transcription factor activity"/>
    <property type="evidence" value="ECO:0007669"/>
    <property type="project" value="InterPro"/>
</dbReference>
<dbReference type="PROSITE" id="PS50949">
    <property type="entry name" value="HTH_GNTR"/>
    <property type="match status" value="1"/>
</dbReference>
<dbReference type="PANTHER" id="PTHR43537">
    <property type="entry name" value="TRANSCRIPTIONAL REGULATOR, GNTR FAMILY"/>
    <property type="match status" value="1"/>
</dbReference>
<dbReference type="Gene3D" id="1.10.10.10">
    <property type="entry name" value="Winged helix-like DNA-binding domain superfamily/Winged helix DNA-binding domain"/>
    <property type="match status" value="1"/>
</dbReference>
<proteinExistence type="predicted"/>
<dbReference type="SUPFAM" id="SSF48008">
    <property type="entry name" value="GntR ligand-binding domain-like"/>
    <property type="match status" value="1"/>
</dbReference>
<evidence type="ECO:0000256" key="1">
    <source>
        <dbReference type="ARBA" id="ARBA00023015"/>
    </source>
</evidence>
<keyword evidence="6" id="KW-1185">Reference proteome</keyword>
<reference evidence="5 6" key="1">
    <citation type="submission" date="2019-02" db="EMBL/GenBank/DDBJ databases">
        <title>Draft genome sequences of novel Actinobacteria.</title>
        <authorList>
            <person name="Sahin N."/>
            <person name="Ay H."/>
            <person name="Saygin H."/>
        </authorList>
    </citation>
    <scope>NUCLEOTIDE SEQUENCE [LARGE SCALE GENOMIC DNA]</scope>
    <source>
        <strain evidence="5 6">KC603</strain>
    </source>
</reference>
<dbReference type="RefSeq" id="WP_131985783.1">
    <property type="nucleotide sequence ID" value="NZ_SMKL01000051.1"/>
</dbReference>
<dbReference type="Proteomes" id="UP000295621">
    <property type="component" value="Unassembled WGS sequence"/>
</dbReference>